<dbReference type="KEGG" id="vg:13993808"/>
<dbReference type="OrthoDB" id="22785at10239"/>
<protein>
    <submittedName>
        <fullName evidence="1">Uncharacterized protein</fullName>
    </submittedName>
</protein>
<gene>
    <name evidence="1" type="ORF">GAP32_070</name>
</gene>
<accession>K4F6G4</accession>
<name>K4F6G4_9CAUD</name>
<dbReference type="GeneID" id="13993808"/>
<dbReference type="RefSeq" id="YP_006987173.1">
    <property type="nucleotide sequence ID" value="NC_019401.1"/>
</dbReference>
<organism evidence="1 2">
    <name type="scientific">Cronobacter phage vB_CsaM_GAP32</name>
    <dbReference type="NCBI Taxonomy" id="1141136"/>
    <lineage>
        <taxon>Viruses</taxon>
        <taxon>Duplodnaviria</taxon>
        <taxon>Heunggongvirae</taxon>
        <taxon>Uroviricota</taxon>
        <taxon>Caudoviricetes</taxon>
        <taxon>Mimasvirus</taxon>
        <taxon>Mimasvirus GAP32</taxon>
    </lineage>
</organism>
<dbReference type="Proteomes" id="UP000000457">
    <property type="component" value="Segment"/>
</dbReference>
<keyword evidence="2" id="KW-1185">Reference proteome</keyword>
<proteinExistence type="predicted"/>
<reference evidence="1 2" key="1">
    <citation type="journal article" date="2014" name="Virology">
        <title>Supersize me: Cronobacter sakazakii phage GAP32.</title>
        <authorList>
            <person name="Abbasifar R."/>
            <person name="Griffiths M.W."/>
            <person name="Sabour P.M."/>
            <person name="Ackermann H.-W."/>
            <person name="Vandersteegen K."/>
            <person name="Lavigne R."/>
            <person name="Noben J.-P."/>
            <person name="Villa A.A."/>
            <person name="Abbasifar A."/>
            <person name="Nash J.H.E."/>
            <person name="Kropinski A.M."/>
        </authorList>
    </citation>
    <scope>NUCLEOTIDE SEQUENCE [LARGE SCALE GENOMIC DNA]</scope>
    <source>
        <strain evidence="1">GAP-32</strain>
    </source>
</reference>
<evidence type="ECO:0000313" key="1">
    <source>
        <dbReference type="EMBL" id="AFC21518.1"/>
    </source>
</evidence>
<dbReference type="EMBL" id="JN882285">
    <property type="protein sequence ID" value="AFC21518.1"/>
    <property type="molecule type" value="Genomic_DNA"/>
</dbReference>
<sequence>MLFKVNTMFWDQNEGTGYRHVSVEYNDRVLLSVTAHNVSGAWQAQVIPMGFSFNLDEIQAFSDMFSVLPGLMKFLCKESMTVEEIQEYLLTIQ</sequence>
<evidence type="ECO:0000313" key="2">
    <source>
        <dbReference type="Proteomes" id="UP000000457"/>
    </source>
</evidence>